<feature type="transmembrane region" description="Helical" evidence="8">
    <location>
        <begin position="1015"/>
        <end position="1038"/>
    </location>
</feature>
<feature type="transmembrane region" description="Helical" evidence="8">
    <location>
        <begin position="357"/>
        <end position="376"/>
    </location>
</feature>
<feature type="transmembrane region" description="Helical" evidence="8">
    <location>
        <begin position="911"/>
        <end position="930"/>
    </location>
</feature>
<dbReference type="PANTHER" id="PTHR32063">
    <property type="match status" value="1"/>
</dbReference>
<evidence type="ECO:0000256" key="2">
    <source>
        <dbReference type="ARBA" id="ARBA00022448"/>
    </source>
</evidence>
<dbReference type="KEGG" id="gvi:gll3619"/>
<keyword evidence="5 8" id="KW-1133">Transmembrane helix</keyword>
<dbReference type="RefSeq" id="WP_011143608.1">
    <property type="nucleotide sequence ID" value="NC_005125.1"/>
</dbReference>
<feature type="transmembrane region" description="Helical" evidence="8">
    <location>
        <begin position="417"/>
        <end position="436"/>
    </location>
</feature>
<dbReference type="HOGENOM" id="CLU_002755_1_2_3"/>
<feature type="transmembrane region" description="Helical" evidence="8">
    <location>
        <begin position="489"/>
        <end position="516"/>
    </location>
</feature>
<dbReference type="GO" id="GO:0005886">
    <property type="term" value="C:plasma membrane"/>
    <property type="evidence" value="ECO:0000318"/>
    <property type="project" value="GO_Central"/>
</dbReference>
<feature type="compositionally biased region" description="Pro residues" evidence="7">
    <location>
        <begin position="1074"/>
        <end position="1089"/>
    </location>
</feature>
<dbReference type="Gene3D" id="3.30.70.1440">
    <property type="entry name" value="Multidrug efflux transporter AcrB pore domain"/>
    <property type="match status" value="1"/>
</dbReference>
<dbReference type="GO" id="GO:0042910">
    <property type="term" value="F:xenobiotic transmembrane transporter activity"/>
    <property type="evidence" value="ECO:0000318"/>
    <property type="project" value="GO_Central"/>
</dbReference>
<dbReference type="Gene3D" id="3.30.70.1430">
    <property type="entry name" value="Multidrug efflux transporter AcrB pore domain"/>
    <property type="match status" value="2"/>
</dbReference>
<reference evidence="9 10" key="1">
    <citation type="journal article" date="2003" name="DNA Res.">
        <title>Complete genome structure of Gloeobacter violaceus PCC 7421, a cyanobacterium that lacks thylakoids.</title>
        <authorList>
            <person name="Nakamura Y."/>
            <person name="Kaneko T."/>
            <person name="Sato S."/>
            <person name="Mimuro M."/>
            <person name="Miyashita H."/>
            <person name="Tsuchiya T."/>
            <person name="Sasamoto S."/>
            <person name="Watanabe A."/>
            <person name="Kawashima K."/>
            <person name="Kishida Y."/>
            <person name="Kiyokawa C."/>
            <person name="Kohara M."/>
            <person name="Matsumoto M."/>
            <person name="Matsuno A."/>
            <person name="Nakazaki N."/>
            <person name="Shimpo S."/>
            <person name="Takeuchi C."/>
            <person name="Yamada M."/>
            <person name="Tabata S."/>
        </authorList>
    </citation>
    <scope>NUCLEOTIDE SEQUENCE [LARGE SCALE GENOMIC DNA]</scope>
    <source>
        <strain evidence="10">ATCC 29082 / PCC 7421</strain>
    </source>
</reference>
<dbReference type="SUPFAM" id="SSF82693">
    <property type="entry name" value="Multidrug efflux transporter AcrB pore domain, PN1, PN2, PC1 and PC2 subdomains"/>
    <property type="match status" value="3"/>
</dbReference>
<evidence type="ECO:0000313" key="10">
    <source>
        <dbReference type="Proteomes" id="UP000000557"/>
    </source>
</evidence>
<dbReference type="AlphaFoldDB" id="Q7NFA7"/>
<feature type="region of interest" description="Disordered" evidence="7">
    <location>
        <begin position="1070"/>
        <end position="1089"/>
    </location>
</feature>
<dbReference type="Proteomes" id="UP000000557">
    <property type="component" value="Chromosome"/>
</dbReference>
<proteinExistence type="predicted"/>
<keyword evidence="6 8" id="KW-0472">Membrane</keyword>
<dbReference type="SUPFAM" id="SSF82866">
    <property type="entry name" value="Multidrug efflux transporter AcrB transmembrane domain"/>
    <property type="match status" value="2"/>
</dbReference>
<organism evidence="9 10">
    <name type="scientific">Gloeobacter violaceus (strain ATCC 29082 / PCC 7421)</name>
    <dbReference type="NCBI Taxonomy" id="251221"/>
    <lineage>
        <taxon>Bacteria</taxon>
        <taxon>Bacillati</taxon>
        <taxon>Cyanobacteriota</taxon>
        <taxon>Cyanophyceae</taxon>
        <taxon>Gloeobacterales</taxon>
        <taxon>Gloeobacteraceae</taxon>
        <taxon>Gloeobacter</taxon>
    </lineage>
</organism>
<dbReference type="Gene3D" id="3.30.70.1320">
    <property type="entry name" value="Multidrug efflux transporter AcrB pore domain like"/>
    <property type="match status" value="1"/>
</dbReference>
<dbReference type="PANTHER" id="PTHR32063:SF24">
    <property type="entry name" value="CATION EFFLUX SYSTEM (ACRB_ACRD_ACRF FAMILY)"/>
    <property type="match status" value="1"/>
</dbReference>
<feature type="transmembrane region" description="Helical" evidence="8">
    <location>
        <begin position="383"/>
        <end position="405"/>
    </location>
</feature>
<feature type="transmembrane region" description="Helical" evidence="8">
    <location>
        <begin position="547"/>
        <end position="568"/>
    </location>
</feature>
<sequence length="1089" mass="117262">MTTAYQPETAGSPQVQPKGFLAQWIYWALKQRLLALLVLLVIVGVGINSVMRLPLDGLPDISNVQVQVITEAPALGPQEIEQLITFPVEIALTGMPRLNQMRSISKYGLSQITVVFEDGTDIYFARQLVNERLKDAEGLLPAGSERPVLGPVSTGLGEIYVFELKGDGRYTPMELRTIMNWTVIPRLKSVRGVAEINPMGGFVKQYQVKLDPERMLGYSITPQMVFSALETNNANSGGGYSTDGSGEQTIIRGEGLVTSTSDISDVIVDRSHGTPVYLRDVAEVVIGNQLRQGVVTRNGTDGTVVATVLMRAGQNANGVIKDVKARVAELQKELPEGVEIVPHYDRTQLITAAIKTVAINLIEGALLVTAILLIMLGNIPGSLITALIIPLSMLLAITGMVIGGVSGNLMSLGAIDFGLLVDGAVFMVENIILRLSEQRPETPKERMAVIGAASAEVAKPVAFAITIVTVVYIPIFGLSGVEGKLFQPMAFTVILALVASLVLTLSLVPLACYFAFSKKLPEERETLVIQWLRPGYEKGVTWLMGKWLPVSAVCTAIFVASLTLVPLLGSEFVPNLSEGSMVINMRRPPAASLDEGARQTKILEKAIKEFPEVVTAVSFTGHPELATDTNKSENSDILVILKPQKEWKTAKTQPELVKKIEKRLTGIVPGVTVAYTQPIQQRVNELLSGDRLDIALRIYGPEINELDRLAGQAAGVIKKVQGAADVRAETVRGLPVFNIKVDRQRLAQYGINVREVLDTIEATRAGKVVGTIYEGRQRFSLAVKFDEDAVRDLEDTRRLPVSTEDGRIVPLGAVVDITTSDGIAQISHREGERVITVGMNVRDRDLGSFVAAAQQAVESQISAPKGYRLVWGGQFENYQSALSRLQILVPLALALIFLLLYSSFGNLRPGILIFLNVPFSLVGGLVALYLRGMPLSVSAGVGFITLFGVAVLNGIVLVSTIRTMQEAEGLSAEKAALKGAKERLRPILSAALLASIGFIPMATATSAGAEVQQPLASVVIGGLITCTFFTLFALPVLYPVICGGSSPGGSAPRTNLSLWERLQKLFGQYSAAPKPRPGIEPARVEPPPA</sequence>
<protein>
    <submittedName>
        <fullName evidence="9">Gll3619 protein</fullName>
    </submittedName>
</protein>
<evidence type="ECO:0000313" key="9">
    <source>
        <dbReference type="EMBL" id="BAC91560.1"/>
    </source>
</evidence>
<dbReference type="NCBIfam" id="TIGR00914">
    <property type="entry name" value="2A0601"/>
    <property type="match status" value="1"/>
</dbReference>
<dbReference type="OrthoDB" id="9791035at2"/>
<dbReference type="PATRIC" id="fig|251221.4.peg.3653"/>
<keyword evidence="3" id="KW-1003">Cell membrane</keyword>
<feature type="transmembrane region" description="Helical" evidence="8">
    <location>
        <begin position="457"/>
        <end position="477"/>
    </location>
</feature>
<evidence type="ECO:0000256" key="3">
    <source>
        <dbReference type="ARBA" id="ARBA00022475"/>
    </source>
</evidence>
<comment type="subcellular location">
    <subcellularLocation>
        <location evidence="1">Cell membrane</location>
        <topology evidence="1">Multi-pass membrane protein</topology>
    </subcellularLocation>
</comment>
<feature type="transmembrane region" description="Helical" evidence="8">
    <location>
        <begin position="936"/>
        <end position="958"/>
    </location>
</feature>
<dbReference type="PhylomeDB" id="Q7NFA7"/>
<keyword evidence="10" id="KW-1185">Reference proteome</keyword>
<name>Q7NFA7_GLOVI</name>
<reference evidence="9 10" key="2">
    <citation type="journal article" date="2003" name="DNA Res.">
        <title>Complete genome structure of Gloeobacter violaceus PCC 7421, a cyanobacterium that lacks thylakoids (supplement).</title>
        <authorList>
            <person name="Nakamura Y."/>
            <person name="Kaneko T."/>
            <person name="Sato S."/>
            <person name="Mimuro M."/>
            <person name="Miyashita H."/>
            <person name="Tsuchiya T."/>
            <person name="Sasamoto S."/>
            <person name="Watanabe A."/>
            <person name="Kawashima K."/>
            <person name="Kishida Y."/>
            <person name="Kiyokawa C."/>
            <person name="Kohara M."/>
            <person name="Matsumoto M."/>
            <person name="Matsuno A."/>
            <person name="Nakazaki N."/>
            <person name="Shimpo S."/>
            <person name="Takeuchi C."/>
            <person name="Yamada M."/>
            <person name="Tabata S."/>
        </authorList>
    </citation>
    <scope>NUCLEOTIDE SEQUENCE [LARGE SCALE GENOMIC DNA]</scope>
    <source>
        <strain evidence="10">ATCC 29082 / PCC 7421</strain>
    </source>
</reference>
<dbReference type="InterPro" id="IPR027463">
    <property type="entry name" value="AcrB_DN_DC_subdom"/>
</dbReference>
<keyword evidence="2" id="KW-0813">Transport</keyword>
<dbReference type="SUPFAM" id="SSF82714">
    <property type="entry name" value="Multidrug efflux transporter AcrB TolC docking domain, DN and DC subdomains"/>
    <property type="match status" value="2"/>
</dbReference>
<accession>Q7NFA7</accession>
<feature type="transmembrane region" description="Helical" evidence="8">
    <location>
        <begin position="987"/>
        <end position="1009"/>
    </location>
</feature>
<dbReference type="eggNOG" id="COG3696">
    <property type="taxonomic scope" value="Bacteria"/>
</dbReference>
<dbReference type="Pfam" id="PF00873">
    <property type="entry name" value="ACR_tran"/>
    <property type="match status" value="1"/>
</dbReference>
<evidence type="ECO:0000256" key="6">
    <source>
        <dbReference type="ARBA" id="ARBA00023136"/>
    </source>
</evidence>
<feature type="transmembrane region" description="Helical" evidence="8">
    <location>
        <begin position="885"/>
        <end position="904"/>
    </location>
</feature>
<dbReference type="EMBL" id="BA000045">
    <property type="protein sequence ID" value="BAC91560.1"/>
    <property type="molecule type" value="Genomic_DNA"/>
</dbReference>
<dbReference type="Gene3D" id="3.30.2090.10">
    <property type="entry name" value="Multidrug efflux transporter AcrB TolC docking domain, DN and DC subdomains"/>
    <property type="match status" value="2"/>
</dbReference>
<dbReference type="InterPro" id="IPR001036">
    <property type="entry name" value="Acrflvin-R"/>
</dbReference>
<evidence type="ECO:0000256" key="8">
    <source>
        <dbReference type="SAM" id="Phobius"/>
    </source>
</evidence>
<dbReference type="InterPro" id="IPR004763">
    <property type="entry name" value="CusA-like"/>
</dbReference>
<evidence type="ECO:0000256" key="1">
    <source>
        <dbReference type="ARBA" id="ARBA00004651"/>
    </source>
</evidence>
<dbReference type="STRING" id="251221.gene:10761134"/>
<evidence type="ECO:0000256" key="4">
    <source>
        <dbReference type="ARBA" id="ARBA00022692"/>
    </source>
</evidence>
<gene>
    <name evidence="9" type="ordered locus">gll3619</name>
</gene>
<keyword evidence="4 8" id="KW-0812">Transmembrane</keyword>
<dbReference type="GO" id="GO:0008324">
    <property type="term" value="F:monoatomic cation transmembrane transporter activity"/>
    <property type="evidence" value="ECO:0007669"/>
    <property type="project" value="InterPro"/>
</dbReference>
<feature type="transmembrane region" description="Helical" evidence="8">
    <location>
        <begin position="33"/>
        <end position="51"/>
    </location>
</feature>
<dbReference type="EnsemblBacteria" id="BAC91560">
    <property type="protein sequence ID" value="BAC91560"/>
    <property type="gene ID" value="BAC91560"/>
</dbReference>
<evidence type="ECO:0000256" key="5">
    <source>
        <dbReference type="ARBA" id="ARBA00022989"/>
    </source>
</evidence>
<dbReference type="InParanoid" id="Q7NFA7"/>
<dbReference type="PRINTS" id="PR00702">
    <property type="entry name" value="ACRIFLAVINRP"/>
</dbReference>
<evidence type="ECO:0000256" key="7">
    <source>
        <dbReference type="SAM" id="MobiDB-lite"/>
    </source>
</evidence>
<dbReference type="Gene3D" id="1.20.1640.10">
    <property type="entry name" value="Multidrug efflux transporter AcrB transmembrane domain"/>
    <property type="match status" value="2"/>
</dbReference>